<dbReference type="Proteomes" id="UP000738359">
    <property type="component" value="Unassembled WGS sequence"/>
</dbReference>
<evidence type="ECO:0000313" key="1">
    <source>
        <dbReference type="EMBL" id="KAF9946516.1"/>
    </source>
</evidence>
<gene>
    <name evidence="1" type="ORF">BGZ70_003183</name>
</gene>
<evidence type="ECO:0000313" key="2">
    <source>
        <dbReference type="Proteomes" id="UP000738359"/>
    </source>
</evidence>
<sequence length="67" mass="7125">TYPLAKEGVCDALEKGCPVRATTADNETELKYCAEVPDVTGFTGTLQAVATHEDGRGIFCFKASITL</sequence>
<protein>
    <submittedName>
        <fullName evidence="1">Uncharacterized protein</fullName>
    </submittedName>
</protein>
<proteinExistence type="predicted"/>
<feature type="non-terminal residue" evidence="1">
    <location>
        <position position="1"/>
    </location>
</feature>
<keyword evidence="2" id="KW-1185">Reference proteome</keyword>
<organism evidence="1 2">
    <name type="scientific">Mortierella alpina</name>
    <name type="common">Oleaginous fungus</name>
    <name type="synonym">Mortierella renispora</name>
    <dbReference type="NCBI Taxonomy" id="64518"/>
    <lineage>
        <taxon>Eukaryota</taxon>
        <taxon>Fungi</taxon>
        <taxon>Fungi incertae sedis</taxon>
        <taxon>Mucoromycota</taxon>
        <taxon>Mortierellomycotina</taxon>
        <taxon>Mortierellomycetes</taxon>
        <taxon>Mortierellales</taxon>
        <taxon>Mortierellaceae</taxon>
        <taxon>Mortierella</taxon>
    </lineage>
</organism>
<reference evidence="1" key="1">
    <citation type="journal article" date="2020" name="Fungal Divers.">
        <title>Resolving the Mortierellaceae phylogeny through synthesis of multi-gene phylogenetics and phylogenomics.</title>
        <authorList>
            <person name="Vandepol N."/>
            <person name="Liber J."/>
            <person name="Desiro A."/>
            <person name="Na H."/>
            <person name="Kennedy M."/>
            <person name="Barry K."/>
            <person name="Grigoriev I.V."/>
            <person name="Miller A.N."/>
            <person name="O'Donnell K."/>
            <person name="Stajich J.E."/>
            <person name="Bonito G."/>
        </authorList>
    </citation>
    <scope>NUCLEOTIDE SEQUENCE</scope>
    <source>
        <strain evidence="1">CK1249</strain>
    </source>
</reference>
<accession>A0A9P6ISY3</accession>
<dbReference type="EMBL" id="JAAAHY010001831">
    <property type="protein sequence ID" value="KAF9946516.1"/>
    <property type="molecule type" value="Genomic_DNA"/>
</dbReference>
<comment type="caution">
    <text evidence="1">The sequence shown here is derived from an EMBL/GenBank/DDBJ whole genome shotgun (WGS) entry which is preliminary data.</text>
</comment>
<name>A0A9P6ISY3_MORAP</name>
<dbReference type="AlphaFoldDB" id="A0A9P6ISY3"/>